<dbReference type="SUPFAM" id="SSF158682">
    <property type="entry name" value="TerB-like"/>
    <property type="match status" value="1"/>
</dbReference>
<protein>
    <submittedName>
        <fullName evidence="1">Tellurite resistance TerB family protein</fullName>
    </submittedName>
</protein>
<dbReference type="EMBL" id="JAOVQO010000010">
    <property type="protein sequence ID" value="MCU9848785.1"/>
    <property type="molecule type" value="Genomic_DNA"/>
</dbReference>
<dbReference type="InterPro" id="IPR029024">
    <property type="entry name" value="TerB-like"/>
</dbReference>
<dbReference type="InterPro" id="IPR007486">
    <property type="entry name" value="YebE"/>
</dbReference>
<comment type="caution">
    <text evidence="1">The sequence shown here is derived from an EMBL/GenBank/DDBJ whole genome shotgun (WGS) entry which is preliminary data.</text>
</comment>
<sequence length="232" mass="24180">MSFVKTLAALAAGFAAAKGYDKYQDMGGMAGVKKMMKEAGEPGGMVDQLGASAEKMGLPGGARAVRELYEQFGGATDAAEAGLGGLLASMTGAATAGSKAMGEMMGAMVGASPASAIAEEHARLMIRAMIQAAKADGEIDAEEQRKILDHLGDASAEEVAFVRAELQRPSDVMALAQATDESMRAQIYATSLMAIRVDNPAEHIYLSQLAQALRLDPTTRARLHREMGLAEG</sequence>
<evidence type="ECO:0000313" key="1">
    <source>
        <dbReference type="EMBL" id="MCU9848785.1"/>
    </source>
</evidence>
<organism evidence="1 2">
    <name type="scientific">Albidovulum salinarum</name>
    <dbReference type="NCBI Taxonomy" id="2984153"/>
    <lineage>
        <taxon>Bacteria</taxon>
        <taxon>Pseudomonadati</taxon>
        <taxon>Pseudomonadota</taxon>
        <taxon>Alphaproteobacteria</taxon>
        <taxon>Rhodobacterales</taxon>
        <taxon>Paracoccaceae</taxon>
        <taxon>Albidovulum</taxon>
    </lineage>
</organism>
<name>A0ABT2XAK6_9RHOB</name>
<reference evidence="1 2" key="1">
    <citation type="submission" date="2022-10" db="EMBL/GenBank/DDBJ databases">
        <title>Defluviimonas sp. nov., isolated from ocean surface sediments.</title>
        <authorList>
            <person name="He W."/>
            <person name="Wang L."/>
            <person name="Zhang D.-F."/>
        </authorList>
    </citation>
    <scope>NUCLEOTIDE SEQUENCE [LARGE SCALE GENOMIC DNA]</scope>
    <source>
        <strain evidence="1 2">WL0024</strain>
    </source>
</reference>
<evidence type="ECO:0000313" key="2">
    <source>
        <dbReference type="Proteomes" id="UP001209535"/>
    </source>
</evidence>
<dbReference type="Gene3D" id="1.10.3680.10">
    <property type="entry name" value="TerB-like"/>
    <property type="match status" value="1"/>
</dbReference>
<gene>
    <name evidence="1" type="ORF">OEZ60_12300</name>
</gene>
<proteinExistence type="predicted"/>
<dbReference type="Pfam" id="PF04391">
    <property type="entry name" value="DUF533"/>
    <property type="match status" value="1"/>
</dbReference>
<dbReference type="Proteomes" id="UP001209535">
    <property type="component" value="Unassembled WGS sequence"/>
</dbReference>
<dbReference type="RefSeq" id="WP_263336540.1">
    <property type="nucleotide sequence ID" value="NZ_JAOVQO010000010.1"/>
</dbReference>
<dbReference type="CDD" id="cd07178">
    <property type="entry name" value="terB_like_YebE"/>
    <property type="match status" value="1"/>
</dbReference>
<keyword evidence="2" id="KW-1185">Reference proteome</keyword>
<accession>A0ABT2XAK6</accession>